<evidence type="ECO:0000256" key="6">
    <source>
        <dbReference type="ARBA" id="ARBA00012102"/>
    </source>
</evidence>
<evidence type="ECO:0000313" key="17">
    <source>
        <dbReference type="EMBL" id="HIP98526.1"/>
    </source>
</evidence>
<evidence type="ECO:0000256" key="16">
    <source>
        <dbReference type="HAMAP-Rule" id="MF_01274"/>
    </source>
</evidence>
<evidence type="ECO:0000256" key="14">
    <source>
        <dbReference type="ARBA" id="ARBA00038036"/>
    </source>
</evidence>
<keyword evidence="9 16" id="KW-0547">Nucleotide-binding</keyword>
<keyword evidence="8 16" id="KW-0808">Transferase</keyword>
<feature type="binding site" evidence="16">
    <location>
        <begin position="90"/>
        <end position="93"/>
    </location>
    <ligand>
        <name>substrate</name>
    </ligand>
</feature>
<proteinExistence type="inferred from homology"/>
<comment type="cofactor">
    <cofactor evidence="2">
        <name>K(+)</name>
        <dbReference type="ChEBI" id="CHEBI:29103"/>
    </cofactor>
</comment>
<gene>
    <name evidence="16" type="primary">coaX</name>
    <name evidence="17" type="ORF">EYH37_04090</name>
</gene>
<sequence>MVLLVDVGNSAVKWVISEIGRYRPLQKGILKHNQIEELRKFKEIPHRVVASVKPSLNPKLAEVLNNPIFVRNEDCLHLISSEYETPHTLGVDRLLNAIGGLHYANSFCVVSFGTATVTDVVIEKTFLGGAIFLGIEKHLDCLYTYAEQLPMEKAQVPRRPIGMNTKECILSGAFYSQVFAVKGLINFYKKLYGIEKVILTGGSAEVFINQFETFFLDKELLFKGLFKVFMNSSY</sequence>
<evidence type="ECO:0000256" key="7">
    <source>
        <dbReference type="ARBA" id="ARBA00022490"/>
    </source>
</evidence>
<comment type="pathway">
    <text evidence="4 16">Cofactor biosynthesis; coenzyme A biosynthesis; CoA from (R)-pantothenate: step 1/5.</text>
</comment>
<dbReference type="PANTHER" id="PTHR34265">
    <property type="entry name" value="TYPE III PANTOTHENATE KINASE"/>
    <property type="match status" value="1"/>
</dbReference>
<dbReference type="HAMAP" id="MF_01274">
    <property type="entry name" value="Pantothen_kinase_3"/>
    <property type="match status" value="1"/>
</dbReference>
<comment type="cofactor">
    <cofactor evidence="16">
        <name>NH4(+)</name>
        <dbReference type="ChEBI" id="CHEBI:28938"/>
    </cofactor>
    <cofactor evidence="16">
        <name>K(+)</name>
        <dbReference type="ChEBI" id="CHEBI:29103"/>
    </cofactor>
    <text evidence="16">A monovalent cation. Ammonium or potassium.</text>
</comment>
<name>A0A9D0YPF9_AQUAO</name>
<feature type="active site" description="Proton acceptor" evidence="16">
    <location>
        <position position="92"/>
    </location>
</feature>
<evidence type="ECO:0000256" key="9">
    <source>
        <dbReference type="ARBA" id="ARBA00022741"/>
    </source>
</evidence>
<evidence type="ECO:0000256" key="11">
    <source>
        <dbReference type="ARBA" id="ARBA00022840"/>
    </source>
</evidence>
<dbReference type="GO" id="GO:0015937">
    <property type="term" value="P:coenzyme A biosynthetic process"/>
    <property type="evidence" value="ECO:0007669"/>
    <property type="project" value="UniProtKB-UniRule"/>
</dbReference>
<keyword evidence="7 16" id="KW-0963">Cytoplasm</keyword>
<comment type="subcellular location">
    <subcellularLocation>
        <location evidence="3 16">Cytoplasm</location>
    </subcellularLocation>
</comment>
<dbReference type="PANTHER" id="PTHR34265:SF1">
    <property type="entry name" value="TYPE III PANTOTHENATE KINASE"/>
    <property type="match status" value="1"/>
</dbReference>
<evidence type="ECO:0000256" key="5">
    <source>
        <dbReference type="ARBA" id="ARBA00011738"/>
    </source>
</evidence>
<comment type="caution">
    <text evidence="16">Lacks conserved residue(s) required for the propagation of feature annotation.</text>
</comment>
<evidence type="ECO:0000256" key="13">
    <source>
        <dbReference type="ARBA" id="ARBA00022993"/>
    </source>
</evidence>
<comment type="function">
    <text evidence="16">Catalyzes the phosphorylation of pantothenate (Pan), the first step in CoA biosynthesis.</text>
</comment>
<evidence type="ECO:0000256" key="2">
    <source>
        <dbReference type="ARBA" id="ARBA00001958"/>
    </source>
</evidence>
<evidence type="ECO:0000313" key="18">
    <source>
        <dbReference type="Proteomes" id="UP000606463"/>
    </source>
</evidence>
<dbReference type="Proteomes" id="UP000606463">
    <property type="component" value="Unassembled WGS sequence"/>
</dbReference>
<evidence type="ECO:0000256" key="1">
    <source>
        <dbReference type="ARBA" id="ARBA00001206"/>
    </source>
</evidence>
<dbReference type="GO" id="GO:0005524">
    <property type="term" value="F:ATP binding"/>
    <property type="evidence" value="ECO:0007669"/>
    <property type="project" value="UniProtKB-UniRule"/>
</dbReference>
<evidence type="ECO:0000256" key="12">
    <source>
        <dbReference type="ARBA" id="ARBA00022958"/>
    </source>
</evidence>
<protein>
    <recommendedName>
        <fullName evidence="15 16">Type III pantothenate kinase</fullName>
        <ecNumber evidence="6 16">2.7.1.33</ecNumber>
    </recommendedName>
    <alternativeName>
        <fullName evidence="16">PanK-III</fullName>
    </alternativeName>
    <alternativeName>
        <fullName evidence="16">Pantothenic acid kinase</fullName>
    </alternativeName>
</protein>
<comment type="caution">
    <text evidence="17">The sequence shown here is derived from an EMBL/GenBank/DDBJ whole genome shotgun (WGS) entry which is preliminary data.</text>
</comment>
<dbReference type="SUPFAM" id="SSF53067">
    <property type="entry name" value="Actin-like ATPase domain"/>
    <property type="match status" value="2"/>
</dbReference>
<keyword evidence="10 16" id="KW-0418">Kinase</keyword>
<dbReference type="InterPro" id="IPR004619">
    <property type="entry name" value="Type_III_PanK"/>
</dbReference>
<dbReference type="GO" id="GO:0004594">
    <property type="term" value="F:pantothenate kinase activity"/>
    <property type="evidence" value="ECO:0007669"/>
    <property type="project" value="UniProtKB-UniRule"/>
</dbReference>
<evidence type="ECO:0000256" key="4">
    <source>
        <dbReference type="ARBA" id="ARBA00005225"/>
    </source>
</evidence>
<comment type="similarity">
    <text evidence="14 16">Belongs to the type III pantothenate kinase family.</text>
</comment>
<evidence type="ECO:0000256" key="10">
    <source>
        <dbReference type="ARBA" id="ARBA00022777"/>
    </source>
</evidence>
<dbReference type="InterPro" id="IPR043129">
    <property type="entry name" value="ATPase_NBD"/>
</dbReference>
<organism evidence="17 18">
    <name type="scientific">Aquifex aeolicus</name>
    <dbReference type="NCBI Taxonomy" id="63363"/>
    <lineage>
        <taxon>Bacteria</taxon>
        <taxon>Pseudomonadati</taxon>
        <taxon>Aquificota</taxon>
        <taxon>Aquificia</taxon>
        <taxon>Aquificales</taxon>
        <taxon>Aquificaceae</taxon>
        <taxon>Aquifex</taxon>
    </lineage>
</organism>
<dbReference type="Gene3D" id="3.30.420.40">
    <property type="match status" value="2"/>
</dbReference>
<dbReference type="NCBIfam" id="TIGR00671">
    <property type="entry name" value="baf"/>
    <property type="match status" value="1"/>
</dbReference>
<feature type="binding site" evidence="16">
    <location>
        <position position="83"/>
    </location>
    <ligand>
        <name>substrate</name>
    </ligand>
</feature>
<accession>A0A9D0YPF9</accession>
<dbReference type="EC" id="2.7.1.33" evidence="6 16"/>
<evidence type="ECO:0000256" key="15">
    <source>
        <dbReference type="ARBA" id="ARBA00040883"/>
    </source>
</evidence>
<comment type="subunit">
    <text evidence="5 16">Homodimer.</text>
</comment>
<dbReference type="GO" id="GO:0005737">
    <property type="term" value="C:cytoplasm"/>
    <property type="evidence" value="ECO:0007669"/>
    <property type="project" value="UniProtKB-SubCell"/>
</dbReference>
<dbReference type="AlphaFoldDB" id="A0A9D0YPF9"/>
<dbReference type="Pfam" id="PF03309">
    <property type="entry name" value="Pan_kinase"/>
    <property type="match status" value="1"/>
</dbReference>
<keyword evidence="13 16" id="KW-0173">Coenzyme A biosynthesis</keyword>
<feature type="binding site" evidence="16">
    <location>
        <position position="165"/>
    </location>
    <ligand>
        <name>substrate</name>
    </ligand>
</feature>
<evidence type="ECO:0000256" key="3">
    <source>
        <dbReference type="ARBA" id="ARBA00004496"/>
    </source>
</evidence>
<keyword evidence="12 16" id="KW-0630">Potassium</keyword>
<evidence type="ECO:0000256" key="8">
    <source>
        <dbReference type="ARBA" id="ARBA00022679"/>
    </source>
</evidence>
<comment type="catalytic activity">
    <reaction evidence="1 16">
        <text>(R)-pantothenate + ATP = (R)-4'-phosphopantothenate + ADP + H(+)</text>
        <dbReference type="Rhea" id="RHEA:16373"/>
        <dbReference type="ChEBI" id="CHEBI:10986"/>
        <dbReference type="ChEBI" id="CHEBI:15378"/>
        <dbReference type="ChEBI" id="CHEBI:29032"/>
        <dbReference type="ChEBI" id="CHEBI:30616"/>
        <dbReference type="ChEBI" id="CHEBI:456216"/>
        <dbReference type="EC" id="2.7.1.33"/>
    </reaction>
</comment>
<reference evidence="17" key="1">
    <citation type="journal article" date="2020" name="ISME J.">
        <title>Gammaproteobacteria mediating utilization of methyl-, sulfur- and petroleum organic compounds in deep ocean hydrothermal plumes.</title>
        <authorList>
            <person name="Zhou Z."/>
            <person name="Liu Y."/>
            <person name="Pan J."/>
            <person name="Cron B.R."/>
            <person name="Toner B.M."/>
            <person name="Anantharaman K."/>
            <person name="Breier J.A."/>
            <person name="Dick G.J."/>
            <person name="Li M."/>
        </authorList>
    </citation>
    <scope>NUCLEOTIDE SEQUENCE</scope>
    <source>
        <strain evidence="17">SZUA-1501</strain>
    </source>
</reference>
<feature type="binding site" evidence="16">
    <location>
        <begin position="6"/>
        <end position="13"/>
    </location>
    <ligand>
        <name>ATP</name>
        <dbReference type="ChEBI" id="CHEBI:30616"/>
    </ligand>
</feature>
<dbReference type="CDD" id="cd24015">
    <property type="entry name" value="ASKHA_NBD_PanK-III"/>
    <property type="match status" value="1"/>
</dbReference>
<feature type="binding site" evidence="16">
    <location>
        <position position="114"/>
    </location>
    <ligand>
        <name>ATP</name>
        <dbReference type="ChEBI" id="CHEBI:30616"/>
    </ligand>
</feature>
<dbReference type="EMBL" id="DQVE01000043">
    <property type="protein sequence ID" value="HIP98526.1"/>
    <property type="molecule type" value="Genomic_DNA"/>
</dbReference>
<keyword evidence="11 16" id="KW-0067">ATP-binding</keyword>